<accession>A0ABS9SLI3</accession>
<dbReference type="InterPro" id="IPR012944">
    <property type="entry name" value="SusD_RagB_dom"/>
</dbReference>
<keyword evidence="4" id="KW-0472">Membrane</keyword>
<dbReference type="SUPFAM" id="SSF48452">
    <property type="entry name" value="TPR-like"/>
    <property type="match status" value="1"/>
</dbReference>
<reference evidence="7 8" key="1">
    <citation type="submission" date="2022-02" db="EMBL/GenBank/DDBJ databases">
        <authorList>
            <person name="Min J."/>
        </authorList>
    </citation>
    <scope>NUCLEOTIDE SEQUENCE [LARGE SCALE GENOMIC DNA]</scope>
    <source>
        <strain evidence="7 8">GR10-1</strain>
    </source>
</reference>
<evidence type="ECO:0000256" key="2">
    <source>
        <dbReference type="ARBA" id="ARBA00006275"/>
    </source>
</evidence>
<feature type="domain" description="RagB/SusD" evidence="6">
    <location>
        <begin position="5"/>
        <end position="32"/>
    </location>
</feature>
<proteinExistence type="inferred from homology"/>
<keyword evidence="8" id="KW-1185">Reference proteome</keyword>
<dbReference type="Proteomes" id="UP001202248">
    <property type="component" value="Unassembled WGS sequence"/>
</dbReference>
<dbReference type="Pfam" id="PF07980">
    <property type="entry name" value="SusD_RagB"/>
    <property type="match status" value="1"/>
</dbReference>
<sequence length="32" mass="3856">MVKKFNDPQHYLFPLPTTELLLNKNLTQNPDW</sequence>
<evidence type="ECO:0000256" key="1">
    <source>
        <dbReference type="ARBA" id="ARBA00004442"/>
    </source>
</evidence>
<comment type="subcellular location">
    <subcellularLocation>
        <location evidence="1">Cell outer membrane</location>
    </subcellularLocation>
</comment>
<dbReference type="InterPro" id="IPR011990">
    <property type="entry name" value="TPR-like_helical_dom_sf"/>
</dbReference>
<dbReference type="Gene3D" id="1.25.40.390">
    <property type="match status" value="1"/>
</dbReference>
<keyword evidence="3" id="KW-0732">Signal</keyword>
<comment type="caution">
    <text evidence="7">The sequence shown here is derived from an EMBL/GenBank/DDBJ whole genome shotgun (WGS) entry which is preliminary data.</text>
</comment>
<dbReference type="RefSeq" id="WP_240830711.1">
    <property type="nucleotide sequence ID" value="NZ_JAKWBL010000002.1"/>
</dbReference>
<comment type="similarity">
    <text evidence="2">Belongs to the SusD family.</text>
</comment>
<protein>
    <submittedName>
        <fullName evidence="7">RagB/SusD family nutrient uptake outer membrane protein</fullName>
    </submittedName>
</protein>
<evidence type="ECO:0000313" key="8">
    <source>
        <dbReference type="Proteomes" id="UP001202248"/>
    </source>
</evidence>
<name>A0ABS9SLI3_9BACT</name>
<evidence type="ECO:0000256" key="3">
    <source>
        <dbReference type="ARBA" id="ARBA00022729"/>
    </source>
</evidence>
<gene>
    <name evidence="7" type="ORF">MKP09_14410</name>
</gene>
<organism evidence="7 8">
    <name type="scientific">Niabella ginsengisoli</name>
    <dbReference type="NCBI Taxonomy" id="522298"/>
    <lineage>
        <taxon>Bacteria</taxon>
        <taxon>Pseudomonadati</taxon>
        <taxon>Bacteroidota</taxon>
        <taxon>Chitinophagia</taxon>
        <taxon>Chitinophagales</taxon>
        <taxon>Chitinophagaceae</taxon>
        <taxon>Niabella</taxon>
    </lineage>
</organism>
<evidence type="ECO:0000256" key="5">
    <source>
        <dbReference type="ARBA" id="ARBA00023237"/>
    </source>
</evidence>
<evidence type="ECO:0000313" key="7">
    <source>
        <dbReference type="EMBL" id="MCH5599014.1"/>
    </source>
</evidence>
<keyword evidence="5" id="KW-0998">Cell outer membrane</keyword>
<evidence type="ECO:0000256" key="4">
    <source>
        <dbReference type="ARBA" id="ARBA00023136"/>
    </source>
</evidence>
<evidence type="ECO:0000259" key="6">
    <source>
        <dbReference type="Pfam" id="PF07980"/>
    </source>
</evidence>
<dbReference type="EMBL" id="JAKWBL010000002">
    <property type="protein sequence ID" value="MCH5599014.1"/>
    <property type="molecule type" value="Genomic_DNA"/>
</dbReference>